<feature type="domain" description="EamA" evidence="6">
    <location>
        <begin position="142"/>
        <end position="278"/>
    </location>
</feature>
<feature type="transmembrane region" description="Helical" evidence="5">
    <location>
        <begin position="33"/>
        <end position="51"/>
    </location>
</feature>
<feature type="transmembrane region" description="Helical" evidence="5">
    <location>
        <begin position="7"/>
        <end position="27"/>
    </location>
</feature>
<keyword evidence="4 5" id="KW-0472">Membrane</keyword>
<evidence type="ECO:0000313" key="7">
    <source>
        <dbReference type="EMBL" id="MFC4364337.1"/>
    </source>
</evidence>
<evidence type="ECO:0000256" key="1">
    <source>
        <dbReference type="ARBA" id="ARBA00004141"/>
    </source>
</evidence>
<dbReference type="PANTHER" id="PTHR32322:SF9">
    <property type="entry name" value="AMINO-ACID METABOLITE EFFLUX PUMP-RELATED"/>
    <property type="match status" value="1"/>
</dbReference>
<evidence type="ECO:0000256" key="3">
    <source>
        <dbReference type="ARBA" id="ARBA00022989"/>
    </source>
</evidence>
<sequence>MSARDLVIGIALMVLWGFNFSVIQLGVEHAHPTMITAARFFFAAIPAIFFVPRPQVPTRYLVGYGLSFGLGVWGMMTVAMKLGVSPGMAGLLLQLSVVSSLFLGWLWLQENIAINKVIGVVLALMGLAVSLFIEDGSLPLVGLPFALVAAMCWSFNGILVKRSGTREVFSFCVWGMLFAPIPLCLIAWLSYGDTMLMGFTGEGMEKVWFSVLFQAYPTTLFGYWVWNRLVVKYPLSTVAPLTFLTPVTALLGGVIFYGEAVGVSKLFAFSFILLGLLVSQMPLKSYWPRLKQI</sequence>
<protein>
    <submittedName>
        <fullName evidence="7">EamA family transporter</fullName>
    </submittedName>
</protein>
<feature type="transmembrane region" description="Helical" evidence="5">
    <location>
        <begin position="238"/>
        <end position="257"/>
    </location>
</feature>
<dbReference type="Gene3D" id="1.10.3730.20">
    <property type="match status" value="1"/>
</dbReference>
<dbReference type="PANTHER" id="PTHR32322">
    <property type="entry name" value="INNER MEMBRANE TRANSPORTER"/>
    <property type="match status" value="1"/>
</dbReference>
<dbReference type="Proteomes" id="UP001595840">
    <property type="component" value="Unassembled WGS sequence"/>
</dbReference>
<dbReference type="InterPro" id="IPR037185">
    <property type="entry name" value="EmrE-like"/>
</dbReference>
<evidence type="ECO:0000313" key="8">
    <source>
        <dbReference type="Proteomes" id="UP001595840"/>
    </source>
</evidence>
<dbReference type="SUPFAM" id="SSF103481">
    <property type="entry name" value="Multidrug resistance efflux transporter EmrE"/>
    <property type="match status" value="2"/>
</dbReference>
<feature type="transmembrane region" description="Helical" evidence="5">
    <location>
        <begin position="171"/>
        <end position="191"/>
    </location>
</feature>
<gene>
    <name evidence="7" type="ORF">ACFOX3_18655</name>
</gene>
<comment type="caution">
    <text evidence="7">The sequence shown here is derived from an EMBL/GenBank/DDBJ whole genome shotgun (WGS) entry which is preliminary data.</text>
</comment>
<proteinExistence type="predicted"/>
<feature type="transmembrane region" description="Helical" evidence="5">
    <location>
        <begin position="113"/>
        <end position="133"/>
    </location>
</feature>
<comment type="subcellular location">
    <subcellularLocation>
        <location evidence="1">Membrane</location>
        <topology evidence="1">Multi-pass membrane protein</topology>
    </subcellularLocation>
</comment>
<dbReference type="InterPro" id="IPR000620">
    <property type="entry name" value="EamA_dom"/>
</dbReference>
<name>A0ABV8VB84_9GAMM</name>
<organism evidence="7 8">
    <name type="scientific">Simiduia curdlanivorans</name>
    <dbReference type="NCBI Taxonomy" id="1492769"/>
    <lineage>
        <taxon>Bacteria</taxon>
        <taxon>Pseudomonadati</taxon>
        <taxon>Pseudomonadota</taxon>
        <taxon>Gammaproteobacteria</taxon>
        <taxon>Cellvibrionales</taxon>
        <taxon>Cellvibrionaceae</taxon>
        <taxon>Simiduia</taxon>
    </lineage>
</organism>
<dbReference type="InterPro" id="IPR050638">
    <property type="entry name" value="AA-Vitamin_Transporters"/>
</dbReference>
<dbReference type="Pfam" id="PF00892">
    <property type="entry name" value="EamA"/>
    <property type="match status" value="2"/>
</dbReference>
<feature type="domain" description="EamA" evidence="6">
    <location>
        <begin position="8"/>
        <end position="131"/>
    </location>
</feature>
<evidence type="ECO:0000259" key="6">
    <source>
        <dbReference type="Pfam" id="PF00892"/>
    </source>
</evidence>
<feature type="transmembrane region" description="Helical" evidence="5">
    <location>
        <begin position="263"/>
        <end position="283"/>
    </location>
</feature>
<feature type="transmembrane region" description="Helical" evidence="5">
    <location>
        <begin position="207"/>
        <end position="226"/>
    </location>
</feature>
<keyword evidence="8" id="KW-1185">Reference proteome</keyword>
<feature type="transmembrane region" description="Helical" evidence="5">
    <location>
        <begin position="63"/>
        <end position="82"/>
    </location>
</feature>
<keyword evidence="3 5" id="KW-1133">Transmembrane helix</keyword>
<dbReference type="RefSeq" id="WP_290262252.1">
    <property type="nucleotide sequence ID" value="NZ_JAUFQG010000004.1"/>
</dbReference>
<evidence type="ECO:0000256" key="4">
    <source>
        <dbReference type="ARBA" id="ARBA00023136"/>
    </source>
</evidence>
<reference evidence="8" key="1">
    <citation type="journal article" date="2019" name="Int. J. Syst. Evol. Microbiol.">
        <title>The Global Catalogue of Microorganisms (GCM) 10K type strain sequencing project: providing services to taxonomists for standard genome sequencing and annotation.</title>
        <authorList>
            <consortium name="The Broad Institute Genomics Platform"/>
            <consortium name="The Broad Institute Genome Sequencing Center for Infectious Disease"/>
            <person name="Wu L."/>
            <person name="Ma J."/>
        </authorList>
    </citation>
    <scope>NUCLEOTIDE SEQUENCE [LARGE SCALE GENOMIC DNA]</scope>
    <source>
        <strain evidence="8">CECT 8570</strain>
    </source>
</reference>
<accession>A0ABV8VB84</accession>
<keyword evidence="2 5" id="KW-0812">Transmembrane</keyword>
<feature type="transmembrane region" description="Helical" evidence="5">
    <location>
        <begin position="139"/>
        <end position="159"/>
    </location>
</feature>
<feature type="transmembrane region" description="Helical" evidence="5">
    <location>
        <begin position="88"/>
        <end position="108"/>
    </location>
</feature>
<dbReference type="EMBL" id="JBHSCX010000021">
    <property type="protein sequence ID" value="MFC4364337.1"/>
    <property type="molecule type" value="Genomic_DNA"/>
</dbReference>
<evidence type="ECO:0000256" key="2">
    <source>
        <dbReference type="ARBA" id="ARBA00022692"/>
    </source>
</evidence>
<evidence type="ECO:0000256" key="5">
    <source>
        <dbReference type="SAM" id="Phobius"/>
    </source>
</evidence>